<sequence length="358" mass="41701">MGVANPKKRGCRPYHKIITNSAFPQRYKLFGTKQNGQFRPLFIQLLLFDVYWSYQANNMIMTIMHKNLCYNIIIYKKLYKYPFFLFNERLVETSLGVKYSRKLILFSPQLAYFSYHFKASGEVNCLQLFKRMGTGRRRGSLSSKTAKWELLIRLHWVQPNIVIGSVTPRGAMGHKISPVFFILEAQTPLQKTELELRPPKKCQTSFWGLQHAPDRPLGSPKFWGLHIQLVGVMNPAPNFLSTLQDKMGRMVAWGISSMSSKIYPCLLLVSLMMCWFNVTSSIHICYEQLCRLSYRFSPFPHTAINLKQNPIMTYLFLPKTNHNNIQSQRMISTQQCLKALGMCSEAFSWVNFLFFFFF</sequence>
<gene>
    <name evidence="1" type="ORF">VP01_1329g3</name>
</gene>
<evidence type="ECO:0000313" key="1">
    <source>
        <dbReference type="EMBL" id="KNZ61966.1"/>
    </source>
</evidence>
<keyword evidence="2" id="KW-1185">Reference proteome</keyword>
<name>A0A0L6VMG4_9BASI</name>
<evidence type="ECO:0000313" key="2">
    <source>
        <dbReference type="Proteomes" id="UP000037035"/>
    </source>
</evidence>
<dbReference type="AlphaFoldDB" id="A0A0L6VMG4"/>
<reference evidence="1 2" key="1">
    <citation type="submission" date="2015-08" db="EMBL/GenBank/DDBJ databases">
        <title>Next Generation Sequencing and Analysis of the Genome of Puccinia sorghi L Schw, the Causal Agent of Maize Common Rust.</title>
        <authorList>
            <person name="Rochi L."/>
            <person name="Burguener G."/>
            <person name="Darino M."/>
            <person name="Turjanski A."/>
            <person name="Kreff E."/>
            <person name="Dieguez M.J."/>
            <person name="Sacco F."/>
        </authorList>
    </citation>
    <scope>NUCLEOTIDE SEQUENCE [LARGE SCALE GENOMIC DNA]</scope>
    <source>
        <strain evidence="1 2">RO10H11247</strain>
    </source>
</reference>
<dbReference type="EMBL" id="LAVV01003665">
    <property type="protein sequence ID" value="KNZ61966.1"/>
    <property type="molecule type" value="Genomic_DNA"/>
</dbReference>
<dbReference type="VEuPathDB" id="FungiDB:VP01_1329g3"/>
<proteinExistence type="predicted"/>
<protein>
    <submittedName>
        <fullName evidence="1">Uncharacterized protein</fullName>
    </submittedName>
</protein>
<organism evidence="1 2">
    <name type="scientific">Puccinia sorghi</name>
    <dbReference type="NCBI Taxonomy" id="27349"/>
    <lineage>
        <taxon>Eukaryota</taxon>
        <taxon>Fungi</taxon>
        <taxon>Dikarya</taxon>
        <taxon>Basidiomycota</taxon>
        <taxon>Pucciniomycotina</taxon>
        <taxon>Pucciniomycetes</taxon>
        <taxon>Pucciniales</taxon>
        <taxon>Pucciniaceae</taxon>
        <taxon>Puccinia</taxon>
    </lineage>
</organism>
<dbReference type="Proteomes" id="UP000037035">
    <property type="component" value="Unassembled WGS sequence"/>
</dbReference>
<comment type="caution">
    <text evidence="1">The sequence shown here is derived from an EMBL/GenBank/DDBJ whole genome shotgun (WGS) entry which is preliminary data.</text>
</comment>
<accession>A0A0L6VMG4</accession>